<accession>S7RI44</accession>
<feature type="transmembrane region" description="Helical" evidence="2">
    <location>
        <begin position="22"/>
        <end position="43"/>
    </location>
</feature>
<keyword evidence="2" id="KW-1133">Transmembrane helix</keyword>
<sequence>MATATSTPASSPIKYTPKTSSFLFGAVLVFVAVFFAILGCFMAPRRLRRRQNALTITPVRRATRDRTAKAATLEKREPVFAEVAATPCAAPSWPQMMPLSAYFIRESESRRNADREPPQVTPESPTRRLRTSLLSRYFRRRRPEAVESGAVEMQEAVPVKGVEVAVLIKMPSPTLGQTQRARLAGEMALGQARLPIDWKGWQS</sequence>
<dbReference type="Proteomes" id="UP000030669">
    <property type="component" value="Unassembled WGS sequence"/>
</dbReference>
<reference evidence="3 4" key="1">
    <citation type="journal article" date="2012" name="Science">
        <title>The Paleozoic origin of enzymatic lignin decomposition reconstructed from 31 fungal genomes.</title>
        <authorList>
            <person name="Floudas D."/>
            <person name="Binder M."/>
            <person name="Riley R."/>
            <person name="Barry K."/>
            <person name="Blanchette R.A."/>
            <person name="Henrissat B."/>
            <person name="Martinez A.T."/>
            <person name="Otillar R."/>
            <person name="Spatafora J.W."/>
            <person name="Yadav J.S."/>
            <person name="Aerts A."/>
            <person name="Benoit I."/>
            <person name="Boyd A."/>
            <person name="Carlson A."/>
            <person name="Copeland A."/>
            <person name="Coutinho P.M."/>
            <person name="de Vries R.P."/>
            <person name="Ferreira P."/>
            <person name="Findley K."/>
            <person name="Foster B."/>
            <person name="Gaskell J."/>
            <person name="Glotzer D."/>
            <person name="Gorecki P."/>
            <person name="Heitman J."/>
            <person name="Hesse C."/>
            <person name="Hori C."/>
            <person name="Igarashi K."/>
            <person name="Jurgens J.A."/>
            <person name="Kallen N."/>
            <person name="Kersten P."/>
            <person name="Kohler A."/>
            <person name="Kuees U."/>
            <person name="Kumar T.K.A."/>
            <person name="Kuo A."/>
            <person name="LaButti K."/>
            <person name="Larrondo L.F."/>
            <person name="Lindquist E."/>
            <person name="Ling A."/>
            <person name="Lombard V."/>
            <person name="Lucas S."/>
            <person name="Lundell T."/>
            <person name="Martin R."/>
            <person name="McLaughlin D.J."/>
            <person name="Morgenstern I."/>
            <person name="Morin E."/>
            <person name="Murat C."/>
            <person name="Nagy L.G."/>
            <person name="Nolan M."/>
            <person name="Ohm R.A."/>
            <person name="Patyshakuliyeva A."/>
            <person name="Rokas A."/>
            <person name="Ruiz-Duenas F.J."/>
            <person name="Sabat G."/>
            <person name="Salamov A."/>
            <person name="Samejima M."/>
            <person name="Schmutz J."/>
            <person name="Slot J.C."/>
            <person name="St John F."/>
            <person name="Stenlid J."/>
            <person name="Sun H."/>
            <person name="Sun S."/>
            <person name="Syed K."/>
            <person name="Tsang A."/>
            <person name="Wiebenga A."/>
            <person name="Young D."/>
            <person name="Pisabarro A."/>
            <person name="Eastwood D.C."/>
            <person name="Martin F."/>
            <person name="Cullen D."/>
            <person name="Grigoriev I.V."/>
            <person name="Hibbett D.S."/>
        </authorList>
    </citation>
    <scope>NUCLEOTIDE SEQUENCE [LARGE SCALE GENOMIC DNA]</scope>
    <source>
        <strain evidence="3 4">ATCC 11539</strain>
    </source>
</reference>
<evidence type="ECO:0000256" key="2">
    <source>
        <dbReference type="SAM" id="Phobius"/>
    </source>
</evidence>
<dbReference type="GeneID" id="19302483"/>
<dbReference type="HOGENOM" id="CLU_1349064_0_0_1"/>
<evidence type="ECO:0000313" key="3">
    <source>
        <dbReference type="EMBL" id="EPQ52279.1"/>
    </source>
</evidence>
<gene>
    <name evidence="3" type="ORF">GLOTRDRAFT_132398</name>
</gene>
<keyword evidence="2" id="KW-0472">Membrane</keyword>
<evidence type="ECO:0000256" key="1">
    <source>
        <dbReference type="SAM" id="MobiDB-lite"/>
    </source>
</evidence>
<dbReference type="RefSeq" id="XP_007869446.1">
    <property type="nucleotide sequence ID" value="XM_007871255.1"/>
</dbReference>
<name>S7RI44_GLOTA</name>
<protein>
    <recommendedName>
        <fullName evidence="5">Transmembrane protein</fullName>
    </recommendedName>
</protein>
<dbReference type="AlphaFoldDB" id="S7RI44"/>
<keyword evidence="4" id="KW-1185">Reference proteome</keyword>
<feature type="compositionally biased region" description="Basic and acidic residues" evidence="1">
    <location>
        <begin position="108"/>
        <end position="117"/>
    </location>
</feature>
<dbReference type="EMBL" id="KB469308">
    <property type="protein sequence ID" value="EPQ52279.1"/>
    <property type="molecule type" value="Genomic_DNA"/>
</dbReference>
<dbReference type="KEGG" id="gtr:GLOTRDRAFT_132398"/>
<organism evidence="3 4">
    <name type="scientific">Gloeophyllum trabeum (strain ATCC 11539 / FP-39264 / Madison 617)</name>
    <name type="common">Brown rot fungus</name>
    <dbReference type="NCBI Taxonomy" id="670483"/>
    <lineage>
        <taxon>Eukaryota</taxon>
        <taxon>Fungi</taxon>
        <taxon>Dikarya</taxon>
        <taxon>Basidiomycota</taxon>
        <taxon>Agaricomycotina</taxon>
        <taxon>Agaricomycetes</taxon>
        <taxon>Gloeophyllales</taxon>
        <taxon>Gloeophyllaceae</taxon>
        <taxon>Gloeophyllum</taxon>
    </lineage>
</organism>
<keyword evidence="2" id="KW-0812">Transmembrane</keyword>
<proteinExistence type="predicted"/>
<feature type="region of interest" description="Disordered" evidence="1">
    <location>
        <begin position="108"/>
        <end position="127"/>
    </location>
</feature>
<evidence type="ECO:0008006" key="5">
    <source>
        <dbReference type="Google" id="ProtNLM"/>
    </source>
</evidence>
<evidence type="ECO:0000313" key="4">
    <source>
        <dbReference type="Proteomes" id="UP000030669"/>
    </source>
</evidence>